<dbReference type="Gene3D" id="3.40.50.1820">
    <property type="entry name" value="alpha/beta hydrolase"/>
    <property type="match status" value="1"/>
</dbReference>
<name>A0A1I7RXV2_BURXY</name>
<dbReference type="WBParaSite" id="BXY_0556900.1">
    <property type="protein sequence ID" value="BXY_0556900.1"/>
    <property type="gene ID" value="BXY_0556900"/>
</dbReference>
<dbReference type="InterPro" id="IPR029058">
    <property type="entry name" value="AB_hydrolase_fold"/>
</dbReference>
<sequence length="282" mass="31285">MFALFTIANAADYNETLARVMLTLAAAAYGDDPSQCLRNRFGNAELIDRHEVLCDVSNNNTCVAYIAVVHAGEAIALVFRGSVGDSQLVLQAIAAVTVQVEFQNPLTTVNQYYDHAFQILIKSGIVDQVAQLHAQYPGYRLWITGHSLGAGLASLGALAFSLNGTWSESNLESYTFGKPRIGNPLYAALHTNVVPQHYRVVHAHDTISNIYPQIFGYLHEQHWIWYDNDMSPGSTYIACIDEFDLRCAGYQLLDSDLWDAHRHYFNVQVSDYGIAGCPMAIF</sequence>
<dbReference type="CDD" id="cd00519">
    <property type="entry name" value="Lipase_3"/>
    <property type="match status" value="1"/>
</dbReference>
<evidence type="ECO:0000313" key="3">
    <source>
        <dbReference type="EMBL" id="CAG9125187.1"/>
    </source>
</evidence>
<dbReference type="eggNOG" id="KOG4569">
    <property type="taxonomic scope" value="Eukaryota"/>
</dbReference>
<dbReference type="PANTHER" id="PTHR45908">
    <property type="entry name" value="PROTEIN CBG11750-RELATED"/>
    <property type="match status" value="1"/>
</dbReference>
<dbReference type="Proteomes" id="UP000659654">
    <property type="component" value="Unassembled WGS sequence"/>
</dbReference>
<organism evidence="4 6">
    <name type="scientific">Bursaphelenchus xylophilus</name>
    <name type="common">Pinewood nematode worm</name>
    <name type="synonym">Aphelenchoides xylophilus</name>
    <dbReference type="NCBI Taxonomy" id="6326"/>
    <lineage>
        <taxon>Eukaryota</taxon>
        <taxon>Metazoa</taxon>
        <taxon>Ecdysozoa</taxon>
        <taxon>Nematoda</taxon>
        <taxon>Chromadorea</taxon>
        <taxon>Rhabditida</taxon>
        <taxon>Tylenchina</taxon>
        <taxon>Tylenchomorpha</taxon>
        <taxon>Aphelenchoidea</taxon>
        <taxon>Aphelenchoididae</taxon>
        <taxon>Bursaphelenchus</taxon>
    </lineage>
</organism>
<evidence type="ECO:0000313" key="5">
    <source>
        <dbReference type="Proteomes" id="UP000659654"/>
    </source>
</evidence>
<reference evidence="3" key="2">
    <citation type="submission" date="2020-08" db="EMBL/GenBank/DDBJ databases">
        <authorList>
            <person name="Kikuchi T."/>
        </authorList>
    </citation>
    <scope>NUCLEOTIDE SEQUENCE</scope>
    <source>
        <strain evidence="2">Ka4C1</strain>
    </source>
</reference>
<dbReference type="SMR" id="A0A1I7RXV2"/>
<gene>
    <name evidence="2" type="ORF">BXYJ_LOCUS12650</name>
</gene>
<feature type="domain" description="Fungal lipase-type" evidence="1">
    <location>
        <begin position="77"/>
        <end position="212"/>
    </location>
</feature>
<evidence type="ECO:0000313" key="2">
    <source>
        <dbReference type="EMBL" id="CAD5232559.1"/>
    </source>
</evidence>
<dbReference type="EMBL" id="CAJFDI010000005">
    <property type="protein sequence ID" value="CAD5232559.1"/>
    <property type="molecule type" value="Genomic_DNA"/>
</dbReference>
<reference evidence="6" key="1">
    <citation type="submission" date="2016-11" db="UniProtKB">
        <authorList>
            <consortium name="WormBaseParasite"/>
        </authorList>
    </citation>
    <scope>IDENTIFICATION</scope>
</reference>
<proteinExistence type="predicted"/>
<dbReference type="InterPro" id="IPR002921">
    <property type="entry name" value="Fungal_lipase-type"/>
</dbReference>
<dbReference type="SUPFAM" id="SSF53474">
    <property type="entry name" value="alpha/beta-Hydrolases"/>
    <property type="match status" value="1"/>
</dbReference>
<dbReference type="Proteomes" id="UP000582659">
    <property type="component" value="Unassembled WGS sequence"/>
</dbReference>
<accession>A0A1I7RXV2</accession>
<dbReference type="Proteomes" id="UP000095284">
    <property type="component" value="Unplaced"/>
</dbReference>
<dbReference type="Pfam" id="PF01764">
    <property type="entry name" value="Lipase_3"/>
    <property type="match status" value="1"/>
</dbReference>
<evidence type="ECO:0000313" key="4">
    <source>
        <dbReference type="Proteomes" id="UP000095284"/>
    </source>
</evidence>
<protein>
    <submittedName>
        <fullName evidence="2">(pine wood nematode) hypothetical protein</fullName>
    </submittedName>
    <submittedName>
        <fullName evidence="6">Lipase_3 domain-containing protein</fullName>
    </submittedName>
</protein>
<dbReference type="EMBL" id="CAJFCV020000005">
    <property type="protein sequence ID" value="CAG9125187.1"/>
    <property type="molecule type" value="Genomic_DNA"/>
</dbReference>
<evidence type="ECO:0000259" key="1">
    <source>
        <dbReference type="Pfam" id="PF01764"/>
    </source>
</evidence>
<keyword evidence="5" id="KW-1185">Reference proteome</keyword>
<dbReference type="OrthoDB" id="438440at2759"/>
<dbReference type="AlphaFoldDB" id="A0A1I7RXV2"/>
<evidence type="ECO:0000313" key="6">
    <source>
        <dbReference type="WBParaSite" id="BXY_0556900.1"/>
    </source>
</evidence>
<dbReference type="GO" id="GO:0006629">
    <property type="term" value="P:lipid metabolic process"/>
    <property type="evidence" value="ECO:0007669"/>
    <property type="project" value="InterPro"/>
</dbReference>